<evidence type="ECO:0000256" key="1">
    <source>
        <dbReference type="SAM" id="MobiDB-lite"/>
    </source>
</evidence>
<evidence type="ECO:0000313" key="3">
    <source>
        <dbReference type="Proteomes" id="UP000092583"/>
    </source>
</evidence>
<accession>A0A1B9IV22</accession>
<dbReference type="OrthoDB" id="2566568at2759"/>
<proteinExistence type="predicted"/>
<keyword evidence="3" id="KW-1185">Reference proteome</keyword>
<evidence type="ECO:0000313" key="2">
    <source>
        <dbReference type="EMBL" id="OCF59264.1"/>
    </source>
</evidence>
<reference evidence="2 3" key="1">
    <citation type="submission" date="2013-07" db="EMBL/GenBank/DDBJ databases">
        <title>The Genome Sequence of Kwoniella mangroviensis CBS10435.</title>
        <authorList>
            <consortium name="The Broad Institute Genome Sequencing Platform"/>
            <person name="Cuomo C."/>
            <person name="Litvintseva A."/>
            <person name="Chen Y."/>
            <person name="Heitman J."/>
            <person name="Sun S."/>
            <person name="Springer D."/>
            <person name="Dromer F."/>
            <person name="Young S.K."/>
            <person name="Zeng Q."/>
            <person name="Gargeya S."/>
            <person name="Fitzgerald M."/>
            <person name="Abouelleil A."/>
            <person name="Alvarado L."/>
            <person name="Berlin A.M."/>
            <person name="Chapman S.B."/>
            <person name="Dewar J."/>
            <person name="Goldberg J."/>
            <person name="Griggs A."/>
            <person name="Gujja S."/>
            <person name="Hansen M."/>
            <person name="Howarth C."/>
            <person name="Imamovic A."/>
            <person name="Larimer J."/>
            <person name="McCowan C."/>
            <person name="Murphy C."/>
            <person name="Pearson M."/>
            <person name="Priest M."/>
            <person name="Roberts A."/>
            <person name="Saif S."/>
            <person name="Shea T."/>
            <person name="Sykes S."/>
            <person name="Wortman J."/>
            <person name="Nusbaum C."/>
            <person name="Birren B."/>
        </authorList>
    </citation>
    <scope>NUCLEOTIDE SEQUENCE [LARGE SCALE GENOMIC DNA]</scope>
    <source>
        <strain evidence="2 3">CBS 10435</strain>
    </source>
</reference>
<dbReference type="Proteomes" id="UP000092583">
    <property type="component" value="Unassembled WGS sequence"/>
</dbReference>
<organism evidence="2 3">
    <name type="scientific">Kwoniella mangroviensis CBS 10435</name>
    <dbReference type="NCBI Taxonomy" id="1331196"/>
    <lineage>
        <taxon>Eukaryota</taxon>
        <taxon>Fungi</taxon>
        <taxon>Dikarya</taxon>
        <taxon>Basidiomycota</taxon>
        <taxon>Agaricomycotina</taxon>
        <taxon>Tremellomycetes</taxon>
        <taxon>Tremellales</taxon>
        <taxon>Cryptococcaceae</taxon>
        <taxon>Kwoniella</taxon>
    </lineage>
</organism>
<dbReference type="EMBL" id="KI669461">
    <property type="protein sequence ID" value="OCF59264.1"/>
    <property type="molecule type" value="Genomic_DNA"/>
</dbReference>
<gene>
    <name evidence="2" type="ORF">L486_03767</name>
</gene>
<dbReference type="AlphaFoldDB" id="A0A1B9IV22"/>
<reference evidence="3" key="2">
    <citation type="submission" date="2013-12" db="EMBL/GenBank/DDBJ databases">
        <title>Evolution of pathogenesis and genome organization in the Tremellales.</title>
        <authorList>
            <person name="Cuomo C."/>
            <person name="Litvintseva A."/>
            <person name="Heitman J."/>
            <person name="Chen Y."/>
            <person name="Sun S."/>
            <person name="Springer D."/>
            <person name="Dromer F."/>
            <person name="Young S."/>
            <person name="Zeng Q."/>
            <person name="Chapman S."/>
            <person name="Gujja S."/>
            <person name="Saif S."/>
            <person name="Birren B."/>
        </authorList>
    </citation>
    <scope>NUCLEOTIDE SEQUENCE [LARGE SCALE GENOMIC DNA]</scope>
    <source>
        <strain evidence="3">CBS 10435</strain>
    </source>
</reference>
<name>A0A1B9IV22_9TREE</name>
<protein>
    <submittedName>
        <fullName evidence="2">Uncharacterized protein</fullName>
    </submittedName>
</protein>
<sequence>MTSEGRTTPYGRRGIQTHYSAAGPVTLRPTGDGSSGTTAQELPSDPVSSIFYWSVDTTNLLVIDKVSFDHVTWYGTNIDARREIDQVARECTKSRDLNWSCYMASTHFYSGKDEEWAISQDIISAYEKIATECQDRNQRERDPEAEDISRFFWPKQNDPTTIQDIRQIKGQLEEAKNTPPLANGLLVLGTTTDPMKSGNSWIGTSAEEAITDFKVLVSPDESNGLFYKHKKSILDNLGNTYWSRKVSNDLPSYTEACLLAEEYTGCEVIKVWDKTLEEMQALERVTLTSPINGIGRSSGEIVESLKDSWDW</sequence>
<feature type="region of interest" description="Disordered" evidence="1">
    <location>
        <begin position="21"/>
        <end position="41"/>
    </location>
</feature>